<accession>A0A4P9WS62</accession>
<feature type="region of interest" description="Disordered" evidence="1">
    <location>
        <begin position="1463"/>
        <end position="1492"/>
    </location>
</feature>
<keyword evidence="2" id="KW-0732">Signal</keyword>
<evidence type="ECO:0000256" key="1">
    <source>
        <dbReference type="SAM" id="MobiDB-lite"/>
    </source>
</evidence>
<protein>
    <recommendedName>
        <fullName evidence="5">Armadillo-type protein</fullName>
    </recommendedName>
</protein>
<feature type="region of interest" description="Disordered" evidence="1">
    <location>
        <begin position="52"/>
        <end position="87"/>
    </location>
</feature>
<evidence type="ECO:0000256" key="2">
    <source>
        <dbReference type="SAM" id="SignalP"/>
    </source>
</evidence>
<dbReference type="InterPro" id="IPR011989">
    <property type="entry name" value="ARM-like"/>
</dbReference>
<evidence type="ECO:0000313" key="3">
    <source>
        <dbReference type="EMBL" id="RKO94778.1"/>
    </source>
</evidence>
<gene>
    <name evidence="3" type="ORF">BDK51DRAFT_42548</name>
</gene>
<dbReference type="InterPro" id="IPR016024">
    <property type="entry name" value="ARM-type_fold"/>
</dbReference>
<dbReference type="Gene3D" id="1.25.10.10">
    <property type="entry name" value="Leucine-rich Repeat Variant"/>
    <property type="match status" value="1"/>
</dbReference>
<organism evidence="3 4">
    <name type="scientific">Blyttiomyces helicus</name>
    <dbReference type="NCBI Taxonomy" id="388810"/>
    <lineage>
        <taxon>Eukaryota</taxon>
        <taxon>Fungi</taxon>
        <taxon>Fungi incertae sedis</taxon>
        <taxon>Chytridiomycota</taxon>
        <taxon>Chytridiomycota incertae sedis</taxon>
        <taxon>Chytridiomycetes</taxon>
        <taxon>Chytridiomycetes incertae sedis</taxon>
        <taxon>Blyttiomyces</taxon>
    </lineage>
</organism>
<feature type="chain" id="PRO_5021003998" description="Armadillo-type protein" evidence="2">
    <location>
        <begin position="20"/>
        <end position="1492"/>
    </location>
</feature>
<keyword evidence="4" id="KW-1185">Reference proteome</keyword>
<evidence type="ECO:0000313" key="4">
    <source>
        <dbReference type="Proteomes" id="UP000269721"/>
    </source>
</evidence>
<evidence type="ECO:0008006" key="5">
    <source>
        <dbReference type="Google" id="ProtNLM"/>
    </source>
</evidence>
<dbReference type="Proteomes" id="UP000269721">
    <property type="component" value="Unassembled WGS sequence"/>
</dbReference>
<feature type="compositionally biased region" description="Basic and acidic residues" evidence="1">
    <location>
        <begin position="68"/>
        <end position="79"/>
    </location>
</feature>
<feature type="signal peptide" evidence="2">
    <location>
        <begin position="1"/>
        <end position="19"/>
    </location>
</feature>
<reference evidence="4" key="1">
    <citation type="journal article" date="2018" name="Nat. Microbiol.">
        <title>Leveraging single-cell genomics to expand the fungal tree of life.</title>
        <authorList>
            <person name="Ahrendt S.R."/>
            <person name="Quandt C.A."/>
            <person name="Ciobanu D."/>
            <person name="Clum A."/>
            <person name="Salamov A."/>
            <person name="Andreopoulos B."/>
            <person name="Cheng J.F."/>
            <person name="Woyke T."/>
            <person name="Pelin A."/>
            <person name="Henrissat B."/>
            <person name="Reynolds N.K."/>
            <person name="Benny G.L."/>
            <person name="Smith M.E."/>
            <person name="James T.Y."/>
            <person name="Grigoriev I.V."/>
        </authorList>
    </citation>
    <scope>NUCLEOTIDE SEQUENCE [LARGE SCALE GENOMIC DNA]</scope>
</reference>
<feature type="compositionally biased region" description="Low complexity" evidence="1">
    <location>
        <begin position="356"/>
        <end position="366"/>
    </location>
</feature>
<dbReference type="SUPFAM" id="SSF48371">
    <property type="entry name" value="ARM repeat"/>
    <property type="match status" value="1"/>
</dbReference>
<dbReference type="EMBL" id="KZ993821">
    <property type="protein sequence ID" value="RKO94778.1"/>
    <property type="molecule type" value="Genomic_DNA"/>
</dbReference>
<feature type="region of interest" description="Disordered" evidence="1">
    <location>
        <begin position="349"/>
        <end position="382"/>
    </location>
</feature>
<sequence length="1492" mass="159118">MHVPGLMCVCALLQVPASSQDPNQSCLSPQKRSARYASTALGNLGRRGWEGCENGRGRGGTWDDDQGDNARGEVARRTDPPSTPDPTIVNTLVRALAAEKDDKILLLLLAPPSPLILRTACARFRKQLGPEGSEGAMRRSLDVLVPLTRALSTRASPSEDADLPREVEKLVRALMLLIEPHPPRATPIRVGALRVMASLLAPSSSIRIRVRAFKPSAVLAHVLARTNDTEPGIVALLVDTLRIDARPARYYALRCLTAVAKNENAAKMMGRVALDSLLDVLSGSVEEDFVGGVDDVPVLCSVLLWQLLQARYLDLEGGAGDRLLSVMIAGVRAASAAIVAAPALVDETFMPPESPDSPSAFSESSSQDGGENEPTGPVKRHPSSTIKFLQHALDALSLGCEAHSRLNAPLVASGVVPTLLALLASFVDAPLAFLPSPTSGLRARGSAVLALPRSVCQLLLLISSDSSQLCTELTAACMSSFLRTATSFALLLADATAAIPDRSFGFSRPDWLAVARPSLVRPVLDLLIEGSARATLDALVPAIDAGVVPMCVRWFGVLVSSEYAAHRHAPQADRKLLVLQEKIVKILRCVVMERQGMKAIVELDAETVNPLYAFLGPAIAGLFDPHMLDAEPESEKVDGRVSMGLRSLRLATTLLAEKRCRTLTTDAGLLASAIVPATCHVILDPCRAPRKETSLLFAAIELAVSDSNIRFKMRDGVFVGDDPARDAPANPFTLIHFLVIIVARLAKALVAPAADLPYPRSMHSFHTGICRRALVLLHENFCHDRQVLATLCACPVAVFGDHAGEMDLHLFRRADVDVASIVPALFSLVTAIPDRTLDLDLDLGLDGESPPPDDPDAAHATAMAAAAVLEDLSHTPEFHRQLIYLSLLNPLSASLIDHPPPLAAILVRVLGRTLTSADTLQEMVAHAGFTAVLSPLIKARGSGASGNHLATLMDLAARHHDTIALPIAALFDFSRAPPGSDPSRSAIADATREKAALALVHVDGPTLVKRIAAPHLATLPGEISEGIAASALEILFELACGVGAEEAIADSGGGLEDAGETEDDEDENGLPALARDWIARRVDVASIALKQLALVVPAVLRDLPPPPPPPPRAPQSLWIDQILSLPPLLHTQPDVVRFAFPDDPTDTPPPLAFPRLLLATGSGPLHALVAGGYAESAESLITLLGVDRDTWSLVLAHIQLSAAAAAAPAVENNNEPLLPVSSDLARILLLAQVADRFLIEPLHAACLCWILDAVGAAARVRAGRRALVVARWAVRVVQDESVRMLRDGCLRALVVGCAELPEVGALQLTDIFEICGPPQQYGRTRPIPGKSILAAGPVFAVRNVTWRRKAKVARQTRFPRSSLRRVPSTRPRPWAEKGDTRLRVSWREEVRIWRSAACERANANHAGAQDNLLACRVYRGGGCIEEEGVTVKDARANARLLGTERSPSAAAVAAAAGRKVGDVRSCRRSPVSSRLQGSKVTLQRGAGQKEKK</sequence>
<name>A0A4P9WS62_9FUNG</name>
<dbReference type="OrthoDB" id="2122035at2759"/>
<proteinExistence type="predicted"/>